<sequence length="136" mass="14648">MEHVLDLGDYFGGEFTKPDKEKVQVLVKLSEVQGRSSPTLVSPGQGNVDTVSLESAGWAVSAEVLVNTSVKKILNRVPGGLLDGRNDRSVFVSQAHQQVIDSNDRGRADRRGGKVPRGTRMSDHSEEAAVKHDGSP</sequence>
<feature type="region of interest" description="Disordered" evidence="1">
    <location>
        <begin position="95"/>
        <end position="136"/>
    </location>
</feature>
<accession>A0A3N4LJR2</accession>
<evidence type="ECO:0000256" key="1">
    <source>
        <dbReference type="SAM" id="MobiDB-lite"/>
    </source>
</evidence>
<gene>
    <name evidence="2" type="ORF">L211DRAFT_299721</name>
</gene>
<dbReference type="AlphaFoldDB" id="A0A3N4LJR2"/>
<feature type="compositionally biased region" description="Basic and acidic residues" evidence="1">
    <location>
        <begin position="102"/>
        <end position="112"/>
    </location>
</feature>
<keyword evidence="3" id="KW-1185">Reference proteome</keyword>
<evidence type="ECO:0000313" key="2">
    <source>
        <dbReference type="EMBL" id="RPB23147.1"/>
    </source>
</evidence>
<organism evidence="2 3">
    <name type="scientific">Terfezia boudieri ATCC MYA-4762</name>
    <dbReference type="NCBI Taxonomy" id="1051890"/>
    <lineage>
        <taxon>Eukaryota</taxon>
        <taxon>Fungi</taxon>
        <taxon>Dikarya</taxon>
        <taxon>Ascomycota</taxon>
        <taxon>Pezizomycotina</taxon>
        <taxon>Pezizomycetes</taxon>
        <taxon>Pezizales</taxon>
        <taxon>Pezizaceae</taxon>
        <taxon>Terfezia</taxon>
    </lineage>
</organism>
<protein>
    <submittedName>
        <fullName evidence="2">Uncharacterized protein</fullName>
    </submittedName>
</protein>
<name>A0A3N4LJR2_9PEZI</name>
<reference evidence="2 3" key="1">
    <citation type="journal article" date="2018" name="Nat. Ecol. Evol.">
        <title>Pezizomycetes genomes reveal the molecular basis of ectomycorrhizal truffle lifestyle.</title>
        <authorList>
            <person name="Murat C."/>
            <person name="Payen T."/>
            <person name="Noel B."/>
            <person name="Kuo A."/>
            <person name="Morin E."/>
            <person name="Chen J."/>
            <person name="Kohler A."/>
            <person name="Krizsan K."/>
            <person name="Balestrini R."/>
            <person name="Da Silva C."/>
            <person name="Montanini B."/>
            <person name="Hainaut M."/>
            <person name="Levati E."/>
            <person name="Barry K.W."/>
            <person name="Belfiori B."/>
            <person name="Cichocki N."/>
            <person name="Clum A."/>
            <person name="Dockter R.B."/>
            <person name="Fauchery L."/>
            <person name="Guy J."/>
            <person name="Iotti M."/>
            <person name="Le Tacon F."/>
            <person name="Lindquist E.A."/>
            <person name="Lipzen A."/>
            <person name="Malagnac F."/>
            <person name="Mello A."/>
            <person name="Molinier V."/>
            <person name="Miyauchi S."/>
            <person name="Poulain J."/>
            <person name="Riccioni C."/>
            <person name="Rubini A."/>
            <person name="Sitrit Y."/>
            <person name="Splivallo R."/>
            <person name="Traeger S."/>
            <person name="Wang M."/>
            <person name="Zifcakova L."/>
            <person name="Wipf D."/>
            <person name="Zambonelli A."/>
            <person name="Paolocci F."/>
            <person name="Nowrousian M."/>
            <person name="Ottonello S."/>
            <person name="Baldrian P."/>
            <person name="Spatafora J.W."/>
            <person name="Henrissat B."/>
            <person name="Nagy L.G."/>
            <person name="Aury J.M."/>
            <person name="Wincker P."/>
            <person name="Grigoriev I.V."/>
            <person name="Bonfante P."/>
            <person name="Martin F.M."/>
        </authorList>
    </citation>
    <scope>NUCLEOTIDE SEQUENCE [LARGE SCALE GENOMIC DNA]</scope>
    <source>
        <strain evidence="2 3">ATCC MYA-4762</strain>
    </source>
</reference>
<dbReference type="InParanoid" id="A0A3N4LJR2"/>
<dbReference type="EMBL" id="ML121548">
    <property type="protein sequence ID" value="RPB23147.1"/>
    <property type="molecule type" value="Genomic_DNA"/>
</dbReference>
<evidence type="ECO:0000313" key="3">
    <source>
        <dbReference type="Proteomes" id="UP000267821"/>
    </source>
</evidence>
<proteinExistence type="predicted"/>
<feature type="compositionally biased region" description="Basic and acidic residues" evidence="1">
    <location>
        <begin position="120"/>
        <end position="136"/>
    </location>
</feature>
<dbReference type="Proteomes" id="UP000267821">
    <property type="component" value="Unassembled WGS sequence"/>
</dbReference>